<evidence type="ECO:0000313" key="9">
    <source>
        <dbReference type="Proteomes" id="UP000829685"/>
    </source>
</evidence>
<dbReference type="Pfam" id="PF00067">
    <property type="entry name" value="p450"/>
    <property type="match status" value="1"/>
</dbReference>
<comment type="similarity">
    <text evidence="2">Belongs to the cytochrome P450 family.</text>
</comment>
<dbReference type="EMBL" id="JAFIMR010000011">
    <property type="protein sequence ID" value="KAI1872487.1"/>
    <property type="molecule type" value="Genomic_DNA"/>
</dbReference>
<dbReference type="InterPro" id="IPR050121">
    <property type="entry name" value="Cytochrome_P450_monoxygenase"/>
</dbReference>
<evidence type="ECO:0008006" key="10">
    <source>
        <dbReference type="Google" id="ProtNLM"/>
    </source>
</evidence>
<dbReference type="PANTHER" id="PTHR24305">
    <property type="entry name" value="CYTOCHROME P450"/>
    <property type="match status" value="1"/>
</dbReference>
<evidence type="ECO:0000256" key="7">
    <source>
        <dbReference type="SAM" id="Phobius"/>
    </source>
</evidence>
<comment type="caution">
    <text evidence="8">The sequence shown here is derived from an EMBL/GenBank/DDBJ whole genome shotgun (WGS) entry which is preliminary data.</text>
</comment>
<dbReference type="GO" id="GO:0004497">
    <property type="term" value="F:monooxygenase activity"/>
    <property type="evidence" value="ECO:0007669"/>
    <property type="project" value="InterPro"/>
</dbReference>
<reference evidence="8" key="1">
    <citation type="submission" date="2021-03" db="EMBL/GenBank/DDBJ databases">
        <title>Revisited historic fungal species revealed as producer of novel bioactive compounds through whole genome sequencing and comparative genomics.</title>
        <authorList>
            <person name="Vignolle G.A."/>
            <person name="Hochenegger N."/>
            <person name="Mach R.L."/>
            <person name="Mach-Aigner A.R."/>
            <person name="Javad Rahimi M."/>
            <person name="Salim K.A."/>
            <person name="Chan C.M."/>
            <person name="Lim L.B.L."/>
            <person name="Cai F."/>
            <person name="Druzhinina I.S."/>
            <person name="U'Ren J.M."/>
            <person name="Derntl C."/>
        </authorList>
    </citation>
    <scope>NUCLEOTIDE SEQUENCE</scope>
    <source>
        <strain evidence="8">TUCIM 5799</strain>
    </source>
</reference>
<dbReference type="Gene3D" id="1.10.630.10">
    <property type="entry name" value="Cytochrome P450"/>
    <property type="match status" value="1"/>
</dbReference>
<dbReference type="GO" id="GO:0016705">
    <property type="term" value="F:oxidoreductase activity, acting on paired donors, with incorporation or reduction of molecular oxygen"/>
    <property type="evidence" value="ECO:0007669"/>
    <property type="project" value="InterPro"/>
</dbReference>
<dbReference type="PRINTS" id="PR00385">
    <property type="entry name" value="P450"/>
</dbReference>
<dbReference type="PANTHER" id="PTHR24305:SF232">
    <property type="entry name" value="P450, PUTATIVE (EUROFUNG)-RELATED"/>
    <property type="match status" value="1"/>
</dbReference>
<proteinExistence type="inferred from homology"/>
<name>A0A9P9WP62_9PEZI</name>
<evidence type="ECO:0000256" key="5">
    <source>
        <dbReference type="ARBA" id="ARBA00023004"/>
    </source>
</evidence>
<evidence type="ECO:0000256" key="1">
    <source>
        <dbReference type="ARBA" id="ARBA00001971"/>
    </source>
</evidence>
<dbReference type="Proteomes" id="UP000829685">
    <property type="component" value="Unassembled WGS sequence"/>
</dbReference>
<evidence type="ECO:0000256" key="4">
    <source>
        <dbReference type="ARBA" id="ARBA00022723"/>
    </source>
</evidence>
<dbReference type="CDD" id="cd11060">
    <property type="entry name" value="CYP57A1-like"/>
    <property type="match status" value="1"/>
</dbReference>
<organism evidence="8 9">
    <name type="scientific">Neoarthrinium moseri</name>
    <dbReference type="NCBI Taxonomy" id="1658444"/>
    <lineage>
        <taxon>Eukaryota</taxon>
        <taxon>Fungi</taxon>
        <taxon>Dikarya</taxon>
        <taxon>Ascomycota</taxon>
        <taxon>Pezizomycotina</taxon>
        <taxon>Sordariomycetes</taxon>
        <taxon>Xylariomycetidae</taxon>
        <taxon>Amphisphaeriales</taxon>
        <taxon>Apiosporaceae</taxon>
        <taxon>Neoarthrinium</taxon>
    </lineage>
</organism>
<protein>
    <recommendedName>
        <fullName evidence="10">Cytochrome P450</fullName>
    </recommendedName>
</protein>
<dbReference type="SUPFAM" id="SSF48264">
    <property type="entry name" value="Cytochrome P450"/>
    <property type="match status" value="1"/>
</dbReference>
<keyword evidence="7" id="KW-1133">Transmembrane helix</keyword>
<dbReference type="InterPro" id="IPR001128">
    <property type="entry name" value="Cyt_P450"/>
</dbReference>
<keyword evidence="7" id="KW-0812">Transmembrane</keyword>
<gene>
    <name evidence="8" type="ORF">JX265_005367</name>
</gene>
<comment type="cofactor">
    <cofactor evidence="1 6">
        <name>heme</name>
        <dbReference type="ChEBI" id="CHEBI:30413"/>
    </cofactor>
</comment>
<dbReference type="GO" id="GO:0005506">
    <property type="term" value="F:iron ion binding"/>
    <property type="evidence" value="ECO:0007669"/>
    <property type="project" value="InterPro"/>
</dbReference>
<dbReference type="InterPro" id="IPR036396">
    <property type="entry name" value="Cyt_P450_sf"/>
</dbReference>
<keyword evidence="7" id="KW-0472">Membrane</keyword>
<evidence type="ECO:0000256" key="6">
    <source>
        <dbReference type="PIRSR" id="PIRSR602401-1"/>
    </source>
</evidence>
<dbReference type="InterPro" id="IPR002401">
    <property type="entry name" value="Cyt_P450_E_grp-I"/>
</dbReference>
<accession>A0A9P9WP62</accession>
<dbReference type="GO" id="GO:0020037">
    <property type="term" value="F:heme binding"/>
    <property type="evidence" value="ECO:0007669"/>
    <property type="project" value="InterPro"/>
</dbReference>
<keyword evidence="3 6" id="KW-0349">Heme</keyword>
<feature type="binding site" description="axial binding residue" evidence="6">
    <location>
        <position position="464"/>
    </location>
    <ligand>
        <name>heme</name>
        <dbReference type="ChEBI" id="CHEBI:30413"/>
    </ligand>
    <ligandPart>
        <name>Fe</name>
        <dbReference type="ChEBI" id="CHEBI:18248"/>
    </ligandPart>
</feature>
<dbReference type="AlphaFoldDB" id="A0A9P9WP62"/>
<evidence type="ECO:0000256" key="3">
    <source>
        <dbReference type="ARBA" id="ARBA00022617"/>
    </source>
</evidence>
<keyword evidence="5 6" id="KW-0408">Iron</keyword>
<dbReference type="PRINTS" id="PR00463">
    <property type="entry name" value="EP450I"/>
</dbReference>
<keyword evidence="9" id="KW-1185">Reference proteome</keyword>
<evidence type="ECO:0000256" key="2">
    <source>
        <dbReference type="ARBA" id="ARBA00010617"/>
    </source>
</evidence>
<keyword evidence="4 6" id="KW-0479">Metal-binding</keyword>
<feature type="transmembrane region" description="Helical" evidence="7">
    <location>
        <begin position="31"/>
        <end position="52"/>
    </location>
</feature>
<sequence>MSVFSQANASDPVALVSFGPGISELSQPKSFANFGPVALLTLVIGIVSVALWRRFLSPISNIPGPALASVTRFWHIRRILDGDQNSRLIALHDKHGHFVRIAPNEVSVSHPEAVKKILLAPLAKGDWYRILAIPDYRFQTPVSTTDPKEKLARSKNFAAGWTLSNILQNEAAFDDVIGSLLGWLDGFSEVQKPIDLGRWITFTTFDTIGQAIFSKQFGFLKEGSDIGNSIANGAALNAYATILGFFRWVHVLFLGNPLMTSLQILPMGHLFNTSVQTVSERLENNDSSFDVLAHWLRALEKNPESMSMRDIYGEATGAIGAGSDTVTCATQSFLYHMLRHPNAWERVRNEIDEARRNGLCQDRVVSFADAQGLPFLQACIKEALRVFAPVPMTLPRRAPKEGLTIGGKYFPAGTTLSINPWVIHYSTELWGPDAREFNPDRWFRDDILEKEKYFIPFGAGYCSCPGQNFGKIEISKLTSTLVRDYNIRQVDPDQQWTWKAYFILVPRWTPCIVEKRSPL</sequence>
<evidence type="ECO:0000313" key="8">
    <source>
        <dbReference type="EMBL" id="KAI1872487.1"/>
    </source>
</evidence>